<comment type="caution">
    <text evidence="1">The sequence shown here is derived from an EMBL/GenBank/DDBJ whole genome shotgun (WGS) entry which is preliminary data.</text>
</comment>
<reference evidence="1 2" key="1">
    <citation type="submission" date="2019-12" db="EMBL/GenBank/DDBJ databases">
        <title>Novel species isolated from a subtropical stream in China.</title>
        <authorList>
            <person name="Lu H."/>
        </authorList>
    </citation>
    <scope>NUCLEOTIDE SEQUENCE [LARGE SCALE GENOMIC DNA]</scope>
    <source>
        <strain evidence="1 2">FT134W</strain>
    </source>
</reference>
<accession>A0A7X4GY11</accession>
<dbReference type="EMBL" id="WWCR01000004">
    <property type="protein sequence ID" value="MYM71760.1"/>
    <property type="molecule type" value="Genomic_DNA"/>
</dbReference>
<name>A0A7X4GY11_9BURK</name>
<sequence>MQAHDRRPGPIHVAQAMITAGEMAEAISTVANKLLSEQIVTSEGYNALLDEVRRLKRVPQATSWTVEIDRDNAIIFEPTLDERGQIITPRISCKGISVEQVQHDCPPFAALDVALEIHDDSKNSLSRWHVDWANASNGEVQSGPLVHLQYGGHRPGHRETDHPLKVPRWSHPPMDILLLCELVAANFYEDRWVDLREDQSWCKAIGTAQRLCYSAYLRKMTEGLSISSKTLLQSMWASQWRVPVPA</sequence>
<dbReference type="AlphaFoldDB" id="A0A7X4GY11"/>
<gene>
    <name evidence="1" type="ORF">GTP56_06050</name>
</gene>
<organism evidence="1 2">
    <name type="scientific">Duganella margarita</name>
    <dbReference type="NCBI Taxonomy" id="2692170"/>
    <lineage>
        <taxon>Bacteria</taxon>
        <taxon>Pseudomonadati</taxon>
        <taxon>Pseudomonadota</taxon>
        <taxon>Betaproteobacteria</taxon>
        <taxon>Burkholderiales</taxon>
        <taxon>Oxalobacteraceae</taxon>
        <taxon>Telluria group</taxon>
        <taxon>Duganella</taxon>
    </lineage>
</organism>
<proteinExistence type="predicted"/>
<protein>
    <submittedName>
        <fullName evidence="1">Uncharacterized protein</fullName>
    </submittedName>
</protein>
<dbReference type="Proteomes" id="UP000469734">
    <property type="component" value="Unassembled WGS sequence"/>
</dbReference>
<evidence type="ECO:0000313" key="2">
    <source>
        <dbReference type="Proteomes" id="UP000469734"/>
    </source>
</evidence>
<evidence type="ECO:0000313" key="1">
    <source>
        <dbReference type="EMBL" id="MYM71760.1"/>
    </source>
</evidence>
<dbReference type="RefSeq" id="WP_161049400.1">
    <property type="nucleotide sequence ID" value="NZ_WWCR01000004.1"/>
</dbReference>